<feature type="transmembrane region" description="Helical" evidence="6">
    <location>
        <begin position="65"/>
        <end position="83"/>
    </location>
</feature>
<keyword evidence="8" id="KW-1185">Reference proteome</keyword>
<dbReference type="Proteomes" id="UP000030645">
    <property type="component" value="Unassembled WGS sequence"/>
</dbReference>
<feature type="transmembrane region" description="Helical" evidence="6">
    <location>
        <begin position="266"/>
        <end position="287"/>
    </location>
</feature>
<dbReference type="Pfam" id="PF16913">
    <property type="entry name" value="PUNUT"/>
    <property type="match status" value="1"/>
</dbReference>
<feature type="transmembrane region" description="Helical" evidence="6">
    <location>
        <begin position="147"/>
        <end position="168"/>
    </location>
</feature>
<feature type="transmembrane region" description="Helical" evidence="6">
    <location>
        <begin position="230"/>
        <end position="254"/>
    </location>
</feature>
<dbReference type="PANTHER" id="PTHR31376:SF17">
    <property type="entry name" value="PURINE PERMEASE 21-RELATED"/>
    <property type="match status" value="1"/>
</dbReference>
<feature type="transmembrane region" description="Helical" evidence="6">
    <location>
        <begin position="336"/>
        <end position="357"/>
    </location>
</feature>
<evidence type="ECO:0000256" key="4">
    <source>
        <dbReference type="ARBA" id="ARBA00022989"/>
    </source>
</evidence>
<dbReference type="eggNOG" id="ENOG502QVMQ">
    <property type="taxonomic scope" value="Eukaryota"/>
</dbReference>
<keyword evidence="3 6" id="KW-0812">Transmembrane</keyword>
<evidence type="ECO:0000256" key="2">
    <source>
        <dbReference type="ARBA" id="ARBA00022448"/>
    </source>
</evidence>
<accession>W9RM58</accession>
<dbReference type="PANTHER" id="PTHR31376">
    <property type="entry name" value="OS09G0467300 PROTEIN-RELATED"/>
    <property type="match status" value="1"/>
</dbReference>
<keyword evidence="5 6" id="KW-0472">Membrane</keyword>
<dbReference type="GO" id="GO:0016020">
    <property type="term" value="C:membrane"/>
    <property type="evidence" value="ECO:0007669"/>
    <property type="project" value="UniProtKB-SubCell"/>
</dbReference>
<feature type="transmembrane region" description="Helical" evidence="6">
    <location>
        <begin position="307"/>
        <end position="329"/>
    </location>
</feature>
<feature type="transmembrane region" description="Helical" evidence="6">
    <location>
        <begin position="363"/>
        <end position="381"/>
    </location>
</feature>
<feature type="transmembrane region" description="Helical" evidence="6">
    <location>
        <begin position="202"/>
        <end position="218"/>
    </location>
</feature>
<keyword evidence="2 6" id="KW-0813">Transport</keyword>
<evidence type="ECO:0000256" key="3">
    <source>
        <dbReference type="ARBA" id="ARBA00022692"/>
    </source>
</evidence>
<protein>
    <recommendedName>
        <fullName evidence="6">Probable purine permease</fullName>
    </recommendedName>
</protein>
<dbReference type="OrthoDB" id="1717816at2759"/>
<dbReference type="EMBL" id="KE344917">
    <property type="protein sequence ID" value="EXB86565.1"/>
    <property type="molecule type" value="Genomic_DNA"/>
</dbReference>
<evidence type="ECO:0000256" key="1">
    <source>
        <dbReference type="ARBA" id="ARBA00006213"/>
    </source>
</evidence>
<reference evidence="8" key="1">
    <citation type="submission" date="2013-01" db="EMBL/GenBank/DDBJ databases">
        <title>Draft Genome Sequence of a Mulberry Tree, Morus notabilis C.K. Schneid.</title>
        <authorList>
            <person name="He N."/>
            <person name="Zhao S."/>
        </authorList>
    </citation>
    <scope>NUCLEOTIDE SEQUENCE</scope>
</reference>
<proteinExistence type="inferred from homology"/>
<gene>
    <name evidence="7" type="ORF">L484_010629</name>
</gene>
<organism evidence="7 8">
    <name type="scientific">Morus notabilis</name>
    <dbReference type="NCBI Taxonomy" id="981085"/>
    <lineage>
        <taxon>Eukaryota</taxon>
        <taxon>Viridiplantae</taxon>
        <taxon>Streptophyta</taxon>
        <taxon>Embryophyta</taxon>
        <taxon>Tracheophyta</taxon>
        <taxon>Spermatophyta</taxon>
        <taxon>Magnoliopsida</taxon>
        <taxon>eudicotyledons</taxon>
        <taxon>Gunneridae</taxon>
        <taxon>Pentapetalae</taxon>
        <taxon>rosids</taxon>
        <taxon>fabids</taxon>
        <taxon>Rosales</taxon>
        <taxon>Moraceae</taxon>
        <taxon>Moreae</taxon>
        <taxon>Morus</taxon>
    </lineage>
</organism>
<evidence type="ECO:0000313" key="8">
    <source>
        <dbReference type="Proteomes" id="UP000030645"/>
    </source>
</evidence>
<feature type="transmembrane region" description="Helical" evidence="6">
    <location>
        <begin position="95"/>
        <end position="114"/>
    </location>
</feature>
<dbReference type="GO" id="GO:0015211">
    <property type="term" value="F:purine nucleoside transmembrane transporter activity"/>
    <property type="evidence" value="ECO:0007669"/>
    <property type="project" value="UniProtKB-UniRule"/>
</dbReference>
<dbReference type="KEGG" id="mnt:21393918"/>
<comment type="caution">
    <text evidence="6">Lacks conserved residue(s) required for the propagation of feature annotation.</text>
</comment>
<dbReference type="GO" id="GO:0005345">
    <property type="term" value="F:purine nucleobase transmembrane transporter activity"/>
    <property type="evidence" value="ECO:0007669"/>
    <property type="project" value="UniProtKB-UniRule"/>
</dbReference>
<keyword evidence="4 6" id="KW-1133">Transmembrane helix</keyword>
<evidence type="ECO:0000256" key="5">
    <source>
        <dbReference type="ARBA" id="ARBA00023136"/>
    </source>
</evidence>
<dbReference type="InterPro" id="IPR030182">
    <property type="entry name" value="PUP_plant"/>
</dbReference>
<evidence type="ECO:0000256" key="6">
    <source>
        <dbReference type="RuleBase" id="RU368015"/>
    </source>
</evidence>
<sequence>MNMSGVLSYSHSSSLDMGEAQLQELQLSVTAREANEENRHGHTNGSTNQSSIPQPRRKLIRWIRIGIYAVFVLAGQSVATLLGRLYYEKGGNSKWMGTLVQLVGFPVLLPYYLFSAKKNKNAISESNANIISEGSTNMMSTKPPSTLILASIYTVLGLIIAAECYLYSMGIMYLPVSTYSLICASQLAFNAFFSFFLNSQKFTFYIINSLVLVYQSRAEDTPNISRAKYVIGFICTVGASAAFGLVLSLTQLFFNRVLKRECFSVITDVIVGESLVASLAILVGLFASGEWKGLDEEMNLFGLGKVSYVMTLAWTAVTWQLYGIGAVGLILEVSSLFSNVMSALGLPIVPIFAVFFFHEKMSGIKVMAMFLAIWGFISYIYQNYLDDYSSKKESQNVMRESTASLHREREINI</sequence>
<name>W9RM58_9ROSA</name>
<comment type="subcellular location">
    <subcellularLocation>
        <location evidence="6">Membrane</location>
        <topology evidence="6">Multi-pass membrane protein</topology>
    </subcellularLocation>
</comment>
<evidence type="ECO:0000313" key="7">
    <source>
        <dbReference type="EMBL" id="EXB86565.1"/>
    </source>
</evidence>
<comment type="similarity">
    <text evidence="1 6">Belongs to the purine permeases (TC 2.A.7.14) family.</text>
</comment>
<dbReference type="AlphaFoldDB" id="W9RM58"/>
<dbReference type="STRING" id="981085.W9RM58"/>